<organism evidence="1 2">
    <name type="scientific">Portunus trituberculatus</name>
    <name type="common">Swimming crab</name>
    <name type="synonym">Neptunus trituberculatus</name>
    <dbReference type="NCBI Taxonomy" id="210409"/>
    <lineage>
        <taxon>Eukaryota</taxon>
        <taxon>Metazoa</taxon>
        <taxon>Ecdysozoa</taxon>
        <taxon>Arthropoda</taxon>
        <taxon>Crustacea</taxon>
        <taxon>Multicrustacea</taxon>
        <taxon>Malacostraca</taxon>
        <taxon>Eumalacostraca</taxon>
        <taxon>Eucarida</taxon>
        <taxon>Decapoda</taxon>
        <taxon>Pleocyemata</taxon>
        <taxon>Brachyura</taxon>
        <taxon>Eubrachyura</taxon>
        <taxon>Portunoidea</taxon>
        <taxon>Portunidae</taxon>
        <taxon>Portuninae</taxon>
        <taxon>Portunus</taxon>
    </lineage>
</organism>
<evidence type="ECO:0000313" key="1">
    <source>
        <dbReference type="EMBL" id="MPC14837.1"/>
    </source>
</evidence>
<name>A0A5B7CYK1_PORTR</name>
<sequence>MKYKHHKSAALESSSLKLKLHPQVSPGKHCVMVVKASQEPNSYRCGKGITRPVPIEKPGSLVHPEVDRQRAGILSEEYCRPANLWAEVLDVQPVVLGLDAKLLQGVTLLQTCRHISIISVCSQHLQSINVCHTSSTHLS</sequence>
<comment type="caution">
    <text evidence="1">The sequence shown here is derived from an EMBL/GenBank/DDBJ whole genome shotgun (WGS) entry which is preliminary data.</text>
</comment>
<protein>
    <submittedName>
        <fullName evidence="1">Uncharacterized protein</fullName>
    </submittedName>
</protein>
<keyword evidence="2" id="KW-1185">Reference proteome</keyword>
<dbReference type="Proteomes" id="UP000324222">
    <property type="component" value="Unassembled WGS sequence"/>
</dbReference>
<dbReference type="EMBL" id="VSRR010000382">
    <property type="protein sequence ID" value="MPC14837.1"/>
    <property type="molecule type" value="Genomic_DNA"/>
</dbReference>
<accession>A0A5B7CYK1</accession>
<reference evidence="1 2" key="1">
    <citation type="submission" date="2019-05" db="EMBL/GenBank/DDBJ databases">
        <title>Another draft genome of Portunus trituberculatus and its Hox gene families provides insights of decapod evolution.</title>
        <authorList>
            <person name="Jeong J.-H."/>
            <person name="Song I."/>
            <person name="Kim S."/>
            <person name="Choi T."/>
            <person name="Kim D."/>
            <person name="Ryu S."/>
            <person name="Kim W."/>
        </authorList>
    </citation>
    <scope>NUCLEOTIDE SEQUENCE [LARGE SCALE GENOMIC DNA]</scope>
    <source>
        <tissue evidence="1">Muscle</tissue>
    </source>
</reference>
<gene>
    <name evidence="1" type="ORF">E2C01_007612</name>
</gene>
<proteinExistence type="predicted"/>
<dbReference type="AlphaFoldDB" id="A0A5B7CYK1"/>
<evidence type="ECO:0000313" key="2">
    <source>
        <dbReference type="Proteomes" id="UP000324222"/>
    </source>
</evidence>